<dbReference type="PROSITE" id="PS51163">
    <property type="entry name" value="YRDC"/>
    <property type="match status" value="1"/>
</dbReference>
<evidence type="ECO:0000256" key="5">
    <source>
        <dbReference type="ARBA" id="ARBA00022490"/>
    </source>
</evidence>
<dbReference type="InterPro" id="IPR005145">
    <property type="entry name" value="Sua5_C"/>
</dbReference>
<dbReference type="Gene3D" id="3.90.870.10">
    <property type="entry name" value="DHBP synthase"/>
    <property type="match status" value="1"/>
</dbReference>
<dbReference type="SUPFAM" id="SSF55821">
    <property type="entry name" value="YrdC/RibB"/>
    <property type="match status" value="1"/>
</dbReference>
<dbReference type="GO" id="GO:0006450">
    <property type="term" value="P:regulation of translational fidelity"/>
    <property type="evidence" value="ECO:0007669"/>
    <property type="project" value="TreeGrafter"/>
</dbReference>
<dbReference type="EC" id="2.7.7.87" evidence="3 13"/>
<dbReference type="GO" id="GO:0005524">
    <property type="term" value="F:ATP binding"/>
    <property type="evidence" value="ECO:0007669"/>
    <property type="project" value="UniProtKB-UniRule"/>
</dbReference>
<comment type="subcellular location">
    <subcellularLocation>
        <location evidence="1 13">Cytoplasm</location>
    </subcellularLocation>
</comment>
<reference evidence="16" key="1">
    <citation type="submission" date="2021-02" db="EMBL/GenBank/DDBJ databases">
        <title>Thiocyanate and organic carbon inputs drive convergent selection for specific autotrophic Afipia and Thiobacillus strains within complex microbiomes.</title>
        <authorList>
            <person name="Huddy R.J."/>
            <person name="Sachdeva R."/>
            <person name="Kadzinga F."/>
            <person name="Kantor R.S."/>
            <person name="Harrison S.T.L."/>
            <person name="Banfield J.F."/>
        </authorList>
    </citation>
    <scope>NUCLEOTIDE SEQUENCE</scope>
    <source>
        <strain evidence="16">SCN18_13_7_16_R3_B_64_19</strain>
    </source>
</reference>
<evidence type="ECO:0000256" key="8">
    <source>
        <dbReference type="ARBA" id="ARBA00022695"/>
    </source>
</evidence>
<evidence type="ECO:0000256" key="11">
    <source>
        <dbReference type="ARBA" id="ARBA00029774"/>
    </source>
</evidence>
<evidence type="ECO:0000259" key="15">
    <source>
        <dbReference type="PROSITE" id="PS51163"/>
    </source>
</evidence>
<protein>
    <recommendedName>
        <fullName evidence="4 13">Threonylcarbamoyl-AMP synthase</fullName>
        <shortName evidence="13">TC-AMP synthase</shortName>
        <ecNumber evidence="3 13">2.7.7.87</ecNumber>
    </recommendedName>
    <alternativeName>
        <fullName evidence="11 13">L-threonylcarbamoyladenylate synthase</fullName>
    </alternativeName>
</protein>
<evidence type="ECO:0000256" key="13">
    <source>
        <dbReference type="PIRNR" id="PIRNR004930"/>
    </source>
</evidence>
<comment type="function">
    <text evidence="13">Required for the formation of a threonylcarbamoyl group on adenosine at position 37 (t(6)A37) in tRNAs that read codons beginning with adenine.</text>
</comment>
<evidence type="ECO:0000256" key="2">
    <source>
        <dbReference type="ARBA" id="ARBA00007663"/>
    </source>
</evidence>
<dbReference type="PIRSF" id="PIRSF004930">
    <property type="entry name" value="Tln_factor_SUA5"/>
    <property type="match status" value="1"/>
</dbReference>
<keyword evidence="7 13" id="KW-0819">tRNA processing</keyword>
<dbReference type="RefSeq" id="WP_276728132.1">
    <property type="nucleotide sequence ID" value="NZ_JAFKMR010000011.1"/>
</dbReference>
<evidence type="ECO:0000256" key="4">
    <source>
        <dbReference type="ARBA" id="ARBA00015492"/>
    </source>
</evidence>
<dbReference type="InterPro" id="IPR010923">
    <property type="entry name" value="T(6)A37_SUA5"/>
</dbReference>
<dbReference type="Pfam" id="PF01300">
    <property type="entry name" value="Sua5_yciO_yrdC"/>
    <property type="match status" value="1"/>
</dbReference>
<dbReference type="Proteomes" id="UP000664800">
    <property type="component" value="Unassembled WGS sequence"/>
</dbReference>
<feature type="binding site" evidence="14">
    <location>
        <position position="196"/>
    </location>
    <ligand>
        <name>ATP</name>
        <dbReference type="ChEBI" id="CHEBI:30616"/>
    </ligand>
</feature>
<feature type="binding site" evidence="14">
    <location>
        <position position="116"/>
    </location>
    <ligand>
        <name>ATP</name>
        <dbReference type="ChEBI" id="CHEBI:30616"/>
    </ligand>
</feature>
<dbReference type="GO" id="GO:0061710">
    <property type="term" value="F:L-threonylcarbamoyladenylate synthase"/>
    <property type="evidence" value="ECO:0007669"/>
    <property type="project" value="UniProtKB-EC"/>
</dbReference>
<organism evidence="16 17">
    <name type="scientific">Thiomonas arsenitoxydans (strain DSM 22701 / CIP 110005 / 3As)</name>
    <dbReference type="NCBI Taxonomy" id="426114"/>
    <lineage>
        <taxon>Bacteria</taxon>
        <taxon>Pseudomonadati</taxon>
        <taxon>Pseudomonadota</taxon>
        <taxon>Betaproteobacteria</taxon>
        <taxon>Burkholderiales</taxon>
        <taxon>Thiomonas</taxon>
    </lineage>
</organism>
<keyword evidence="9 13" id="KW-0547">Nucleotide-binding</keyword>
<name>A0A8I1MTW1_THIA3</name>
<evidence type="ECO:0000256" key="6">
    <source>
        <dbReference type="ARBA" id="ARBA00022679"/>
    </source>
</evidence>
<dbReference type="NCBIfam" id="TIGR00057">
    <property type="entry name" value="L-threonylcarbamoyladenylate synthase"/>
    <property type="match status" value="1"/>
</dbReference>
<proteinExistence type="inferred from homology"/>
<dbReference type="Gene3D" id="3.40.50.11030">
    <property type="entry name" value="Threonylcarbamoyl-AMP synthase, C-terminal domain"/>
    <property type="match status" value="1"/>
</dbReference>
<evidence type="ECO:0000256" key="10">
    <source>
        <dbReference type="ARBA" id="ARBA00022840"/>
    </source>
</evidence>
<evidence type="ECO:0000313" key="17">
    <source>
        <dbReference type="Proteomes" id="UP000664800"/>
    </source>
</evidence>
<keyword evidence="5 13" id="KW-0963">Cytoplasm</keyword>
<comment type="similarity">
    <text evidence="2 13">Belongs to the SUA5 family.</text>
</comment>
<dbReference type="GO" id="GO:0008033">
    <property type="term" value="P:tRNA processing"/>
    <property type="evidence" value="ECO:0007669"/>
    <property type="project" value="UniProtKB-KW"/>
</dbReference>
<dbReference type="GO" id="GO:0000049">
    <property type="term" value="F:tRNA binding"/>
    <property type="evidence" value="ECO:0007669"/>
    <property type="project" value="TreeGrafter"/>
</dbReference>
<dbReference type="GO" id="GO:0003725">
    <property type="term" value="F:double-stranded RNA binding"/>
    <property type="evidence" value="ECO:0007669"/>
    <property type="project" value="UniProtKB-UniRule"/>
</dbReference>
<feature type="binding site" evidence="14">
    <location>
        <position position="66"/>
    </location>
    <ligand>
        <name>L-threonine</name>
        <dbReference type="ChEBI" id="CHEBI:57926"/>
    </ligand>
</feature>
<feature type="binding site" evidence="14">
    <location>
        <position position="182"/>
    </location>
    <ligand>
        <name>L-threonine</name>
        <dbReference type="ChEBI" id="CHEBI:57926"/>
    </ligand>
</feature>
<evidence type="ECO:0000256" key="14">
    <source>
        <dbReference type="PIRSR" id="PIRSR004930-1"/>
    </source>
</evidence>
<keyword evidence="10 13" id="KW-0067">ATP-binding</keyword>
<evidence type="ECO:0000256" key="7">
    <source>
        <dbReference type="ARBA" id="ARBA00022694"/>
    </source>
</evidence>
<evidence type="ECO:0000256" key="9">
    <source>
        <dbReference type="ARBA" id="ARBA00022741"/>
    </source>
</evidence>
<feature type="binding site" evidence="14">
    <location>
        <position position="234"/>
    </location>
    <ligand>
        <name>ATP</name>
        <dbReference type="ChEBI" id="CHEBI:30616"/>
    </ligand>
</feature>
<dbReference type="GO" id="GO:0005737">
    <property type="term" value="C:cytoplasm"/>
    <property type="evidence" value="ECO:0007669"/>
    <property type="project" value="UniProtKB-SubCell"/>
</dbReference>
<dbReference type="EMBL" id="JAFKMR010000011">
    <property type="protein sequence ID" value="MBN8743403.1"/>
    <property type="molecule type" value="Genomic_DNA"/>
</dbReference>
<evidence type="ECO:0000256" key="12">
    <source>
        <dbReference type="ARBA" id="ARBA00048366"/>
    </source>
</evidence>
<evidence type="ECO:0000256" key="3">
    <source>
        <dbReference type="ARBA" id="ARBA00012584"/>
    </source>
</evidence>
<dbReference type="PANTHER" id="PTHR17490">
    <property type="entry name" value="SUA5"/>
    <property type="match status" value="1"/>
</dbReference>
<dbReference type="InterPro" id="IPR050156">
    <property type="entry name" value="TC-AMP_synthase_SUA5"/>
</dbReference>
<feature type="binding site" evidence="14">
    <location>
        <position position="34"/>
    </location>
    <ligand>
        <name>L-threonine</name>
        <dbReference type="ChEBI" id="CHEBI:57926"/>
    </ligand>
</feature>
<dbReference type="Pfam" id="PF03481">
    <property type="entry name" value="Sua5_C"/>
    <property type="match status" value="1"/>
</dbReference>
<dbReference type="AlphaFoldDB" id="A0A8I1MTW1"/>
<feature type="binding site" evidence="14">
    <location>
        <position position="145"/>
    </location>
    <ligand>
        <name>ATP</name>
        <dbReference type="ChEBI" id="CHEBI:30616"/>
    </ligand>
</feature>
<feature type="binding site" evidence="14">
    <location>
        <position position="120"/>
    </location>
    <ligand>
        <name>L-threonine</name>
        <dbReference type="ChEBI" id="CHEBI:57926"/>
    </ligand>
</feature>
<feature type="domain" description="YrdC-like" evidence="15">
    <location>
        <begin position="12"/>
        <end position="200"/>
    </location>
</feature>
<keyword evidence="6 13" id="KW-0808">Transferase</keyword>
<evidence type="ECO:0000313" key="16">
    <source>
        <dbReference type="EMBL" id="MBN8743403.1"/>
    </source>
</evidence>
<feature type="binding site" evidence="14">
    <location>
        <position position="57"/>
    </location>
    <ligand>
        <name>ATP</name>
        <dbReference type="ChEBI" id="CHEBI:30616"/>
    </ligand>
</feature>
<dbReference type="InterPro" id="IPR006070">
    <property type="entry name" value="Sua5-like_dom"/>
</dbReference>
<gene>
    <name evidence="16" type="ORF">J0I24_03765</name>
</gene>
<accession>A0A8I1MTW1</accession>
<feature type="binding site" evidence="14">
    <location>
        <position position="143"/>
    </location>
    <ligand>
        <name>L-threonine</name>
        <dbReference type="ChEBI" id="CHEBI:57926"/>
    </ligand>
</feature>
<dbReference type="PANTHER" id="PTHR17490:SF16">
    <property type="entry name" value="THREONYLCARBAMOYL-AMP SYNTHASE"/>
    <property type="match status" value="1"/>
</dbReference>
<dbReference type="InterPro" id="IPR038385">
    <property type="entry name" value="Sua5/YwlC_C"/>
</dbReference>
<evidence type="ECO:0000256" key="1">
    <source>
        <dbReference type="ARBA" id="ARBA00004496"/>
    </source>
</evidence>
<comment type="caution">
    <text evidence="16">The sequence shown here is derived from an EMBL/GenBank/DDBJ whole genome shotgun (WGS) entry which is preliminary data.</text>
</comment>
<dbReference type="InterPro" id="IPR017945">
    <property type="entry name" value="DHBP_synth_RibB-like_a/b_dom"/>
</dbReference>
<comment type="catalytic activity">
    <reaction evidence="12 13">
        <text>L-threonine + hydrogencarbonate + ATP = L-threonylcarbamoyladenylate + diphosphate + H2O</text>
        <dbReference type="Rhea" id="RHEA:36407"/>
        <dbReference type="ChEBI" id="CHEBI:15377"/>
        <dbReference type="ChEBI" id="CHEBI:17544"/>
        <dbReference type="ChEBI" id="CHEBI:30616"/>
        <dbReference type="ChEBI" id="CHEBI:33019"/>
        <dbReference type="ChEBI" id="CHEBI:57926"/>
        <dbReference type="ChEBI" id="CHEBI:73682"/>
        <dbReference type="EC" id="2.7.7.87"/>
    </reaction>
</comment>
<feature type="binding site" evidence="14">
    <location>
        <position position="153"/>
    </location>
    <ligand>
        <name>ATP</name>
        <dbReference type="ChEBI" id="CHEBI:30616"/>
    </ligand>
</feature>
<sequence length="334" mass="35155">MSEVNTDAQVRPREIIEAVRRLEAGELVGLPTETVYGLAADAENAQAVARIYAAKGRPADHPVIVHIHRAADLGHWASDVPEPARKLAAAFWPGPLTLILPRKPGVADACAGGQSTIGLRCPSHPVAQAVLAIFKGGQGGLAAPSANRFGRISPTTAAHVHAELGDDLLVLDGGACAVGIESTIVDCTAQPPRILRPGQLQAADIAQILGVAEADLLRPAGSAPRVAGVLPAHYAPRTPLQWCSRDQINARWEIDADAGRRIGVLAFPPQPHAPHSSWVTLPADPAAYAQQLYAVLRKLDAAGLEEICVEVLPPSPAWLALRDRLTRAVHGSGR</sequence>
<keyword evidence="8 13" id="KW-0548">Nucleotidyltransferase</keyword>